<dbReference type="Gene3D" id="3.30.450.90">
    <property type="match status" value="1"/>
</dbReference>
<dbReference type="InterPro" id="IPR003593">
    <property type="entry name" value="AAA+_ATPase"/>
</dbReference>
<dbReference type="InterPro" id="IPR001482">
    <property type="entry name" value="T2SS/T4SS_dom"/>
</dbReference>
<dbReference type="InterPro" id="IPR027417">
    <property type="entry name" value="P-loop_NTPase"/>
</dbReference>
<feature type="domain" description="Bacterial type II secretion system protein E" evidence="4">
    <location>
        <begin position="358"/>
        <end position="372"/>
    </location>
</feature>
<gene>
    <name evidence="5" type="ORF">J0A65_11200</name>
</gene>
<keyword evidence="3" id="KW-0067">ATP-binding</keyword>
<keyword evidence="2" id="KW-0547">Nucleotide-binding</keyword>
<proteinExistence type="inferred from homology"/>
<evidence type="ECO:0000313" key="6">
    <source>
        <dbReference type="Proteomes" id="UP000663992"/>
    </source>
</evidence>
<comment type="caution">
    <text evidence="5">The sequence shown here is derived from an EMBL/GenBank/DDBJ whole genome shotgun (WGS) entry which is preliminary data.</text>
</comment>
<dbReference type="InterPro" id="IPR037257">
    <property type="entry name" value="T2SS_E_N_sf"/>
</dbReference>
<dbReference type="Gene3D" id="3.40.50.300">
    <property type="entry name" value="P-loop containing nucleotide triphosphate hydrolases"/>
    <property type="match status" value="1"/>
</dbReference>
<dbReference type="SUPFAM" id="SSF52540">
    <property type="entry name" value="P-loop containing nucleoside triphosphate hydrolases"/>
    <property type="match status" value="1"/>
</dbReference>
<evidence type="ECO:0000313" key="5">
    <source>
        <dbReference type="EMBL" id="MBN7820435.1"/>
    </source>
</evidence>
<organism evidence="5 6">
    <name type="scientific">Bowmanella yangjiangensis</name>
    <dbReference type="NCBI Taxonomy" id="2811230"/>
    <lineage>
        <taxon>Bacteria</taxon>
        <taxon>Pseudomonadati</taxon>
        <taxon>Pseudomonadota</taxon>
        <taxon>Gammaproteobacteria</taxon>
        <taxon>Alteromonadales</taxon>
        <taxon>Alteromonadaceae</taxon>
        <taxon>Bowmanella</taxon>
    </lineage>
</organism>
<dbReference type="EMBL" id="JAFKCS010000009">
    <property type="protein sequence ID" value="MBN7820435.1"/>
    <property type="molecule type" value="Genomic_DNA"/>
</dbReference>
<reference evidence="5 6" key="1">
    <citation type="submission" date="2021-03" db="EMBL/GenBank/DDBJ databases">
        <title>novel species isolated from a fishpond in China.</title>
        <authorList>
            <person name="Lu H."/>
            <person name="Cai Z."/>
        </authorList>
    </citation>
    <scope>NUCLEOTIDE SEQUENCE [LARGE SCALE GENOMIC DNA]</scope>
    <source>
        <strain evidence="5 6">Y57</strain>
    </source>
</reference>
<accession>A0ABS3CVT5</accession>
<name>A0ABS3CVT5_9ALTE</name>
<dbReference type="SUPFAM" id="SSF160246">
    <property type="entry name" value="EspE N-terminal domain-like"/>
    <property type="match status" value="1"/>
</dbReference>
<comment type="similarity">
    <text evidence="1">Belongs to the GSP E family.</text>
</comment>
<sequence length="539" mass="58998">MSLSHEDIQKAQATASELKCSLGDAVSRLGFCGEDSLWEGIASVTGLPLVSTVGQCPQSHQVLSTSLILGISIDWCMDHQVFVSAYESTLDLYCVDITDKFALGVLGNIATNYQINLHLMTPAMAASLSDDLSRERAVSELFGRNSTDIAALAEEAPVINLVNSIIERAIQAEASDIHIEAGSQSMLVRFRVDGRMIEFMQQPMTRFAAIASRIKLMSHLDIAERRLPQDGRFTTRANKREFDVRVSTAPDVHGESIVMRLLPKKRDELSLDGLGFESDHLALMRQWGALSNGIVLVTGPTGSGKSTTLYGLLADIRTGHEKIVTVEDPVEYQVEGITQVQARPDIGYTFAKALRTFLRQDPDVIMVGEIRDKETADIAVQASLTGHLVLSTLHTNDACSVFPRLSDIGVEPYLVAATIQGVQAQRLVRKLCSECSEPTDAPTFIRHMGELQGNWRKPVGCHACQGRGYRGRIGVYELVPVTPEMRELITSRSPVSEIRELARKAGCRTLMEDGLLKASRGITSVDEVLRVCSQGESDS</sequence>
<evidence type="ECO:0000256" key="3">
    <source>
        <dbReference type="ARBA" id="ARBA00022840"/>
    </source>
</evidence>
<dbReference type="Proteomes" id="UP000663992">
    <property type="component" value="Unassembled WGS sequence"/>
</dbReference>
<keyword evidence="6" id="KW-1185">Reference proteome</keyword>
<evidence type="ECO:0000256" key="2">
    <source>
        <dbReference type="ARBA" id="ARBA00022741"/>
    </source>
</evidence>
<dbReference type="CDD" id="cd01129">
    <property type="entry name" value="PulE-GspE-like"/>
    <property type="match status" value="1"/>
</dbReference>
<dbReference type="PANTHER" id="PTHR30258:SF2">
    <property type="entry name" value="COMG OPERON PROTEIN 1"/>
    <property type="match status" value="1"/>
</dbReference>
<evidence type="ECO:0000259" key="4">
    <source>
        <dbReference type="PROSITE" id="PS00662"/>
    </source>
</evidence>
<evidence type="ECO:0000256" key="1">
    <source>
        <dbReference type="ARBA" id="ARBA00006611"/>
    </source>
</evidence>
<protein>
    <submittedName>
        <fullName evidence="5">Type II/IV secretion system protein</fullName>
    </submittedName>
</protein>
<dbReference type="PANTHER" id="PTHR30258">
    <property type="entry name" value="TYPE II SECRETION SYSTEM PROTEIN GSPE-RELATED"/>
    <property type="match status" value="1"/>
</dbReference>
<dbReference type="Pfam" id="PF00437">
    <property type="entry name" value="T2SSE"/>
    <property type="match status" value="1"/>
</dbReference>
<dbReference type="SMART" id="SM00382">
    <property type="entry name" value="AAA"/>
    <property type="match status" value="1"/>
</dbReference>
<dbReference type="PROSITE" id="PS00662">
    <property type="entry name" value="T2SP_E"/>
    <property type="match status" value="1"/>
</dbReference>